<dbReference type="SUPFAM" id="SSF53697">
    <property type="entry name" value="SIS domain"/>
    <property type="match status" value="1"/>
</dbReference>
<evidence type="ECO:0000256" key="1">
    <source>
        <dbReference type="ARBA" id="ARBA00022432"/>
    </source>
</evidence>
<dbReference type="HOGENOM" id="CLU_037303_1_0_0"/>
<dbReference type="GO" id="GO:0006096">
    <property type="term" value="P:glycolytic process"/>
    <property type="evidence" value="ECO:0007669"/>
    <property type="project" value="UniProtKB-UniRule"/>
</dbReference>
<dbReference type="GO" id="GO:0048029">
    <property type="term" value="F:monosaccharide binding"/>
    <property type="evidence" value="ECO:0007669"/>
    <property type="project" value="TreeGrafter"/>
</dbReference>
<dbReference type="AlphaFoldDB" id="H0UQZ1"/>
<comment type="catalytic activity">
    <reaction evidence="4 5">
        <text>alpha-D-glucose 6-phosphate = beta-D-fructose 6-phosphate</text>
        <dbReference type="Rhea" id="RHEA:11816"/>
        <dbReference type="ChEBI" id="CHEBI:57634"/>
        <dbReference type="ChEBI" id="CHEBI:58225"/>
        <dbReference type="EC" id="5.3.1.9"/>
    </reaction>
</comment>
<dbReference type="eggNOG" id="COG0166">
    <property type="taxonomic scope" value="Bacteria"/>
</dbReference>
<dbReference type="PROSITE" id="PS00765">
    <property type="entry name" value="P_GLUCOSE_ISOMERASE_1"/>
    <property type="match status" value="1"/>
</dbReference>
<dbReference type="EMBL" id="CM001377">
    <property type="protein sequence ID" value="EHM09820.1"/>
    <property type="molecule type" value="Genomic_DNA"/>
</dbReference>
<gene>
    <name evidence="4" type="primary">pgi</name>
    <name evidence="6" type="ORF">TheveDRAFT_0661</name>
</gene>
<dbReference type="InterPro" id="IPR046348">
    <property type="entry name" value="SIS_dom_sf"/>
</dbReference>
<dbReference type="InterPro" id="IPR035482">
    <property type="entry name" value="SIS_PGI_2"/>
</dbReference>
<keyword evidence="7" id="KW-1185">Reference proteome</keyword>
<comment type="pathway">
    <text evidence="4 5">Carbohydrate degradation; glycolysis; D-glyceraldehyde 3-phosphate and glycerone phosphate from D-glucose: step 2/4.</text>
</comment>
<dbReference type="Proteomes" id="UP000005730">
    <property type="component" value="Chromosome"/>
</dbReference>
<dbReference type="CDD" id="cd05016">
    <property type="entry name" value="SIS_PGI_2"/>
    <property type="match status" value="1"/>
</dbReference>
<dbReference type="GO" id="GO:0006094">
    <property type="term" value="P:gluconeogenesis"/>
    <property type="evidence" value="ECO:0007669"/>
    <property type="project" value="UniProtKB-UniRule"/>
</dbReference>
<feature type="active site" description="Proton donor" evidence="4">
    <location>
        <position position="275"/>
    </location>
</feature>
<dbReference type="PRINTS" id="PR00662">
    <property type="entry name" value="G6PISOMERASE"/>
</dbReference>
<dbReference type="GO" id="GO:0005829">
    <property type="term" value="C:cytosol"/>
    <property type="evidence" value="ECO:0007669"/>
    <property type="project" value="TreeGrafter"/>
</dbReference>
<evidence type="ECO:0000313" key="7">
    <source>
        <dbReference type="Proteomes" id="UP000005730"/>
    </source>
</evidence>
<comment type="subcellular location">
    <subcellularLocation>
        <location evidence="4">Cytoplasm</location>
    </subcellularLocation>
</comment>
<accession>H0UQZ1</accession>
<dbReference type="STRING" id="926567.TheveDRAFT_0661"/>
<reference evidence="6 7" key="1">
    <citation type="submission" date="2011-10" db="EMBL/GenBank/DDBJ databases">
        <title>The Noncontiguous Finished genome of Thermanaerovibrio velox DSM 12556.</title>
        <authorList>
            <consortium name="US DOE Joint Genome Institute (JGI-PGF)"/>
            <person name="Lucas S."/>
            <person name="Copeland A."/>
            <person name="Lapidus A."/>
            <person name="Glavina del Rio T."/>
            <person name="Dalin E."/>
            <person name="Tice H."/>
            <person name="Bruce D."/>
            <person name="Goodwin L."/>
            <person name="Pitluck S."/>
            <person name="Peters L."/>
            <person name="Mikhailova N."/>
            <person name="Teshima H."/>
            <person name="Kyrpides N."/>
            <person name="Mavromatis K."/>
            <person name="Ivanova N."/>
            <person name="Markowitz V."/>
            <person name="Cheng J.-F."/>
            <person name="Hugenholtz P."/>
            <person name="Woyke T."/>
            <person name="Wu D."/>
            <person name="Spring S."/>
            <person name="Brambilla E.-M."/>
            <person name="Klenk H.-P."/>
            <person name="Eisen J.A."/>
        </authorList>
    </citation>
    <scope>NUCLEOTIDE SEQUENCE [LARGE SCALE GENOMIC DNA]</scope>
    <source>
        <strain evidence="6 7">DSM 12556</strain>
    </source>
</reference>
<keyword evidence="3 4" id="KW-0413">Isomerase</keyword>
<dbReference type="OrthoDB" id="140919at2"/>
<dbReference type="UniPathway" id="UPA00138"/>
<dbReference type="RefSeq" id="WP_006583314.1">
    <property type="nucleotide sequence ID" value="NZ_CM001377.1"/>
</dbReference>
<evidence type="ECO:0000256" key="3">
    <source>
        <dbReference type="ARBA" id="ARBA00023235"/>
    </source>
</evidence>
<comment type="similarity">
    <text evidence="4 5">Belongs to the GPI family.</text>
</comment>
<name>H0UQZ1_9BACT</name>
<dbReference type="Pfam" id="PF00342">
    <property type="entry name" value="PGI"/>
    <property type="match status" value="2"/>
</dbReference>
<dbReference type="UniPathway" id="UPA00109">
    <property type="reaction ID" value="UER00181"/>
</dbReference>
<feature type="active site" evidence="4">
    <location>
        <position position="410"/>
    </location>
</feature>
<dbReference type="GO" id="GO:0097367">
    <property type="term" value="F:carbohydrate derivative binding"/>
    <property type="evidence" value="ECO:0007669"/>
    <property type="project" value="InterPro"/>
</dbReference>
<keyword evidence="4" id="KW-0963">Cytoplasm</keyword>
<dbReference type="Gene3D" id="3.40.50.10490">
    <property type="entry name" value="Glucose-6-phosphate isomerase like protein, domain 1"/>
    <property type="match status" value="2"/>
</dbReference>
<evidence type="ECO:0000256" key="4">
    <source>
        <dbReference type="HAMAP-Rule" id="MF_00473"/>
    </source>
</evidence>
<evidence type="ECO:0000256" key="5">
    <source>
        <dbReference type="RuleBase" id="RU000612"/>
    </source>
</evidence>
<evidence type="ECO:0000256" key="2">
    <source>
        <dbReference type="ARBA" id="ARBA00023152"/>
    </source>
</evidence>
<feature type="active site" evidence="4">
    <location>
        <position position="296"/>
    </location>
</feature>
<keyword evidence="1 4" id="KW-0312">Gluconeogenesis</keyword>
<dbReference type="HAMAP" id="MF_00473">
    <property type="entry name" value="G6P_isomerase"/>
    <property type="match status" value="1"/>
</dbReference>
<dbReference type="PANTHER" id="PTHR11469">
    <property type="entry name" value="GLUCOSE-6-PHOSPHATE ISOMERASE"/>
    <property type="match status" value="1"/>
</dbReference>
<comment type="pathway">
    <text evidence="4">Carbohydrate biosynthesis; gluconeogenesis.</text>
</comment>
<sequence>MGSSLKFALGAVWGKDLPSGEVLSSLKSRVLSAFHDLVNRKDPSWLGWMDLPDQEVDGVMEAADWLRGFDAFVQVGIGGSALGNLMLHQALIGDIEMKTAKPCFYLADNPDPMKLQEMWKDLEGRRFALVGVSKSGSTAETTSQFMWFLDKLKGSYDSVLLITDPEGGIFRKFVNETGCRSLPLRSDVGGRYSVLSPVGLLSAAALGIPVDQLLEGARAMRDGLISQGDFDRNPAMRLAACHLYHEISQRPMAVMMPYSSRLERFSEWFAQLWGESLGKEGRGTTPIRALGAIDQHSQVQLYMEGPDDKFFTIIDVAFPQDVAIPQASSEALKSLDYLAGKGLGEMLRKEAMATASALAGAGRPVMWIQMERLDPRSLGELIFFYQFTTAITGLAMGVNPFDQPGVEQGKRYTYGLMGRPGFEEEAERAERAFDVISSEVL</sequence>
<dbReference type="EC" id="5.3.1.9" evidence="4"/>
<dbReference type="PANTHER" id="PTHR11469:SF1">
    <property type="entry name" value="GLUCOSE-6-PHOSPHATE ISOMERASE"/>
    <property type="match status" value="1"/>
</dbReference>
<protein>
    <recommendedName>
        <fullName evidence="4">Glucose-6-phosphate isomerase</fullName>
        <shortName evidence="4">GPI</shortName>
        <ecNumber evidence="4">5.3.1.9</ecNumber>
    </recommendedName>
    <alternativeName>
        <fullName evidence="4">Phosphoglucose isomerase</fullName>
        <shortName evidence="4">PGI</shortName>
    </alternativeName>
    <alternativeName>
        <fullName evidence="4">Phosphohexose isomerase</fullName>
        <shortName evidence="4">PHI</shortName>
    </alternativeName>
</protein>
<dbReference type="PROSITE" id="PS51463">
    <property type="entry name" value="P_GLUCOSE_ISOMERASE_3"/>
    <property type="match status" value="1"/>
</dbReference>
<evidence type="ECO:0000313" key="6">
    <source>
        <dbReference type="EMBL" id="EHM09820.1"/>
    </source>
</evidence>
<dbReference type="PROSITE" id="PS00174">
    <property type="entry name" value="P_GLUCOSE_ISOMERASE_2"/>
    <property type="match status" value="1"/>
</dbReference>
<keyword evidence="2 4" id="KW-0324">Glycolysis</keyword>
<dbReference type="GO" id="GO:0051156">
    <property type="term" value="P:glucose 6-phosphate metabolic process"/>
    <property type="evidence" value="ECO:0007669"/>
    <property type="project" value="TreeGrafter"/>
</dbReference>
<organism evidence="6 7">
    <name type="scientific">Thermanaerovibrio velox DSM 12556</name>
    <dbReference type="NCBI Taxonomy" id="926567"/>
    <lineage>
        <taxon>Bacteria</taxon>
        <taxon>Thermotogati</taxon>
        <taxon>Synergistota</taxon>
        <taxon>Synergistia</taxon>
        <taxon>Synergistales</taxon>
        <taxon>Synergistaceae</taxon>
        <taxon>Thermanaerovibrio</taxon>
    </lineage>
</organism>
<comment type="function">
    <text evidence="4">Catalyzes the reversible isomerization of glucose-6-phosphate to fructose-6-phosphate.</text>
</comment>
<proteinExistence type="inferred from homology"/>
<dbReference type="InterPro" id="IPR001672">
    <property type="entry name" value="G6P_Isomerase"/>
</dbReference>
<dbReference type="GO" id="GO:0004347">
    <property type="term" value="F:glucose-6-phosphate isomerase activity"/>
    <property type="evidence" value="ECO:0007669"/>
    <property type="project" value="UniProtKB-UniRule"/>
</dbReference>
<dbReference type="InterPro" id="IPR018189">
    <property type="entry name" value="Phosphoglucose_isomerase_CS"/>
</dbReference>